<evidence type="ECO:0000256" key="1">
    <source>
        <dbReference type="SAM" id="MobiDB-lite"/>
    </source>
</evidence>
<protein>
    <submittedName>
        <fullName evidence="2">Uncharacterized protein</fullName>
    </submittedName>
</protein>
<sequence length="450" mass="47691">MSLTPSSGVARSIDVLDALRHALADGSASFWQSGPLASQARVEIPLEGSQRLVFDVTAYKGGGLSVEAGFNNDGAMGATGGRVAYGLTVTMDGHTVAQESVDQGQYQNWHRTFSSNSTDGGQGLGGPAEGWLNIRHDIDHLETTGAIAEYNLANGVDDTLLNAYAAAAQAAGSDAPLATAGVTQYMPGTGGRADIGFTTAGNTAWLITQDMRAASYAMEQAEAASTVPWNLWDAANKGWLSIEDYPNLWTDPRGGTGRPGDATSGSLTQTGDAQTGWTLDPAHQPDLSYVPYLLTGERWMLDNLQAQAAWNIASQWPLVRENGEGLVVQQNQVRGAAWALRQIDEAAWASPDGSAAKAYFTEMSEANWSWIVSQIPAWTAQQGEAHGYLPGVYGANGALPPWQQDYFASTAIAAAKQGNADALTYLNWASNFLVGRFTHEAQGFAEHDGA</sequence>
<evidence type="ECO:0000313" key="3">
    <source>
        <dbReference type="Proteomes" id="UP000677537"/>
    </source>
</evidence>
<accession>A0A940S8Y3</accession>
<reference evidence="2" key="1">
    <citation type="submission" date="2021-03" db="EMBL/GenBank/DDBJ databases">
        <authorList>
            <person name="So Y."/>
        </authorList>
    </citation>
    <scope>NUCLEOTIDE SEQUENCE</scope>
    <source>
        <strain evidence="2">SG15</strain>
    </source>
</reference>
<dbReference type="AlphaFoldDB" id="A0A940S8Y3"/>
<name>A0A940S8Y3_9PROT</name>
<organism evidence="2 3">
    <name type="scientific">Roseomonas indoligenes</name>
    <dbReference type="NCBI Taxonomy" id="2820811"/>
    <lineage>
        <taxon>Bacteria</taxon>
        <taxon>Pseudomonadati</taxon>
        <taxon>Pseudomonadota</taxon>
        <taxon>Alphaproteobacteria</taxon>
        <taxon>Acetobacterales</taxon>
        <taxon>Roseomonadaceae</taxon>
        <taxon>Roseomonas</taxon>
    </lineage>
</organism>
<dbReference type="Proteomes" id="UP000677537">
    <property type="component" value="Unassembled WGS sequence"/>
</dbReference>
<dbReference type="EMBL" id="JAGIZA010000060">
    <property type="protein sequence ID" value="MBP0496574.1"/>
    <property type="molecule type" value="Genomic_DNA"/>
</dbReference>
<evidence type="ECO:0000313" key="2">
    <source>
        <dbReference type="EMBL" id="MBP0496574.1"/>
    </source>
</evidence>
<feature type="compositionally biased region" description="Polar residues" evidence="1">
    <location>
        <begin position="263"/>
        <end position="277"/>
    </location>
</feature>
<feature type="non-terminal residue" evidence="2">
    <location>
        <position position="450"/>
    </location>
</feature>
<keyword evidence="3" id="KW-1185">Reference proteome</keyword>
<comment type="caution">
    <text evidence="2">The sequence shown here is derived from an EMBL/GenBank/DDBJ whole genome shotgun (WGS) entry which is preliminary data.</text>
</comment>
<proteinExistence type="predicted"/>
<gene>
    <name evidence="2" type="ORF">J5Y10_27625</name>
</gene>
<feature type="region of interest" description="Disordered" evidence="1">
    <location>
        <begin position="250"/>
        <end position="280"/>
    </location>
</feature>